<dbReference type="EMBL" id="VEVO01000007">
    <property type="protein sequence ID" value="KAF0039471.1"/>
    <property type="molecule type" value="Genomic_DNA"/>
</dbReference>
<name>A0A6A4T8S7_SCOMX</name>
<accession>A0A6A4T8S7</accession>
<protein>
    <submittedName>
        <fullName evidence="2">Uncharacterized protein</fullName>
    </submittedName>
</protein>
<proteinExistence type="predicted"/>
<gene>
    <name evidence="2" type="ORF">F2P81_007706</name>
</gene>
<organism evidence="2 3">
    <name type="scientific">Scophthalmus maximus</name>
    <name type="common">Turbot</name>
    <name type="synonym">Psetta maxima</name>
    <dbReference type="NCBI Taxonomy" id="52904"/>
    <lineage>
        <taxon>Eukaryota</taxon>
        <taxon>Metazoa</taxon>
        <taxon>Chordata</taxon>
        <taxon>Craniata</taxon>
        <taxon>Vertebrata</taxon>
        <taxon>Euteleostomi</taxon>
        <taxon>Actinopterygii</taxon>
        <taxon>Neopterygii</taxon>
        <taxon>Teleostei</taxon>
        <taxon>Neoteleostei</taxon>
        <taxon>Acanthomorphata</taxon>
        <taxon>Carangaria</taxon>
        <taxon>Pleuronectiformes</taxon>
        <taxon>Pleuronectoidei</taxon>
        <taxon>Scophthalmidae</taxon>
        <taxon>Scophthalmus</taxon>
    </lineage>
</organism>
<dbReference type="Proteomes" id="UP000438429">
    <property type="component" value="Unassembled WGS sequence"/>
</dbReference>
<comment type="caution">
    <text evidence="2">The sequence shown here is derived from an EMBL/GenBank/DDBJ whole genome shotgun (WGS) entry which is preliminary data.</text>
</comment>
<evidence type="ECO:0000313" key="3">
    <source>
        <dbReference type="Proteomes" id="UP000438429"/>
    </source>
</evidence>
<feature type="region of interest" description="Disordered" evidence="1">
    <location>
        <begin position="55"/>
        <end position="74"/>
    </location>
</feature>
<sequence length="191" mass="21589">MDKNQPSTSDTCANGLVLTEWSQCRALDVDSHVGSRRFSGDRHFLLRNTTQRRLDDSPGYMMAPSESRSDKPDDGSYCSQCLHVELYSYHVNEPRPLATSSVQYDAAAHGRLTRRLHSPLRYARHSCRWVERSNQPVLSATFPTELAISSDFVSCTAVVNVSPCRWTVSERKKTRDDLFVDCDQQARCQAG</sequence>
<reference evidence="2 3" key="1">
    <citation type="submission" date="2019-06" db="EMBL/GenBank/DDBJ databases">
        <title>Draft genomes of female and male turbot (Scophthalmus maximus).</title>
        <authorList>
            <person name="Xu H."/>
            <person name="Xu X.-W."/>
            <person name="Shao C."/>
            <person name="Chen S."/>
        </authorList>
    </citation>
    <scope>NUCLEOTIDE SEQUENCE [LARGE SCALE GENOMIC DNA]</scope>
    <source>
        <strain evidence="2">Ysfricsl-2016a</strain>
        <tissue evidence="2">Blood</tissue>
    </source>
</reference>
<dbReference type="AlphaFoldDB" id="A0A6A4T8S7"/>
<evidence type="ECO:0000313" key="2">
    <source>
        <dbReference type="EMBL" id="KAF0039471.1"/>
    </source>
</evidence>
<evidence type="ECO:0000256" key="1">
    <source>
        <dbReference type="SAM" id="MobiDB-lite"/>
    </source>
</evidence>